<organism evidence="1 2">
    <name type="scientific">Pangasianodon gigas</name>
    <name type="common">Mekong giant catfish</name>
    <name type="synonym">Pangasius gigas</name>
    <dbReference type="NCBI Taxonomy" id="30993"/>
    <lineage>
        <taxon>Eukaryota</taxon>
        <taxon>Metazoa</taxon>
        <taxon>Chordata</taxon>
        <taxon>Craniata</taxon>
        <taxon>Vertebrata</taxon>
        <taxon>Euteleostomi</taxon>
        <taxon>Actinopterygii</taxon>
        <taxon>Neopterygii</taxon>
        <taxon>Teleostei</taxon>
        <taxon>Ostariophysi</taxon>
        <taxon>Siluriformes</taxon>
        <taxon>Pangasiidae</taxon>
        <taxon>Pangasianodon</taxon>
    </lineage>
</organism>
<evidence type="ECO:0000313" key="2">
    <source>
        <dbReference type="Proteomes" id="UP000829447"/>
    </source>
</evidence>
<sequence length="421" mass="47940">MGFHGRAAASKPHITKCNAKRRMQWCKARRHWTLEQWRRFLWSDESRFSIWQSDGRVWVWRLPGERYISDCIVPSVKFVGGGIMVWGCFSGVGLGPLVPVKGTLNASGYQNILDNSMLPTLWEQFGAGPFLFQHDCAPVDELDWPAQSPDLNPIEHLWDELERRLRARPSRPTSVCDLTNALLEEWSKLPINTLLNLVDSFPRRVEAVIAAKEYLTLAIFPLLPFIWFFCHAVRKRLFLLWISVMMILEVLSASVLIYLHYDFGNNVKERDAFTCVTAFLNTLTVMILFTSLTHLSVTKSDSRNTGTQRSLSHLVVFVFGTAVVVFVNAVALLVELILKSRNGQRTVDLRVILLPTESVFAVCCLALQLSAFWQENRERFREDIKRLRGLCGCKQTPTNSPPENHEHELENLAPASQPSGS</sequence>
<protein>
    <submittedName>
        <fullName evidence="1">Uncharacterized protein</fullName>
    </submittedName>
</protein>
<gene>
    <name evidence="1" type="ORF">PGIGA_G00031770</name>
</gene>
<proteinExistence type="predicted"/>
<dbReference type="Proteomes" id="UP000829447">
    <property type="component" value="Linkage Group LG12"/>
</dbReference>
<evidence type="ECO:0000313" key="1">
    <source>
        <dbReference type="EMBL" id="MCI4383874.1"/>
    </source>
</evidence>
<comment type="caution">
    <text evidence="1">The sequence shown here is derived from an EMBL/GenBank/DDBJ whole genome shotgun (WGS) entry which is preliminary data.</text>
</comment>
<keyword evidence="2" id="KW-1185">Reference proteome</keyword>
<dbReference type="EMBL" id="CM040465">
    <property type="protein sequence ID" value="MCI4383874.1"/>
    <property type="molecule type" value="Genomic_DNA"/>
</dbReference>
<reference evidence="1 2" key="1">
    <citation type="journal article" date="2022" name="bioRxiv">
        <title>An ancient truncated duplication of the anti-Mullerian hormone receptor type 2 gene is a potential conserved master sex determinant in the Pangasiidae catfish family.</title>
        <authorList>
            <person name="Wen M."/>
            <person name="Pan Q."/>
            <person name="Jouanno E."/>
            <person name="Montfort J."/>
            <person name="Zahm M."/>
            <person name="Cabau C."/>
            <person name="Klopp C."/>
            <person name="Iampietro C."/>
            <person name="Roques C."/>
            <person name="Bouchez O."/>
            <person name="Castinel A."/>
            <person name="Donnadieu C."/>
            <person name="Parrinello H."/>
            <person name="Poncet C."/>
            <person name="Belmonte E."/>
            <person name="Gautier V."/>
            <person name="Avarre J.-C."/>
            <person name="Dugue R."/>
            <person name="Gustiano R."/>
            <person name="Ha T.T.T."/>
            <person name="Campet M."/>
            <person name="Sriphairoj K."/>
            <person name="Ribolli J."/>
            <person name="de Almeida F.L."/>
            <person name="Desvignes T."/>
            <person name="Postlethwait J.H."/>
            <person name="Bucao C.F."/>
            <person name="Robinson-Rechavi M."/>
            <person name="Bobe J."/>
            <person name="Herpin A."/>
            <person name="Guiguen Y."/>
        </authorList>
    </citation>
    <scope>NUCLEOTIDE SEQUENCE [LARGE SCALE GENOMIC DNA]</scope>
    <source>
        <strain evidence="1">YG-Dec2019</strain>
    </source>
</reference>
<accession>A0ACC5WXL9</accession>
<name>A0ACC5WXL9_PANGG</name>